<keyword evidence="2" id="KW-1185">Reference proteome</keyword>
<sequence length="267" mass="29987">MDTITKSDLRSNLQIGDLDNLSDIEVANKVNAKFLEPLQDFQPLQITVPNNDSISNVLTVSEMDVWNCLNSLNLWKSGGPDNILFWVLKENATILSLPHLKPTIFKVLDVNQYGVIPGSSTNQALIKMIHEWSEKTDGVRASLVEIPARNNEVLPNVCIIFKKENIYVKDKEKDASNYKASRFKTRLKVDCPQLVFFGPSKCTQSQLVYVEAVSAGEVLDNLPDSASNSGSDYELYNEEDNQQTNCQQQSPFQVENSTCFIPEPCKH</sequence>
<protein>
    <submittedName>
        <fullName evidence="1">Uncharacterized protein</fullName>
    </submittedName>
</protein>
<reference evidence="1" key="1">
    <citation type="submission" date="2020-04" db="EMBL/GenBank/DDBJ databases">
        <authorList>
            <person name="Alioto T."/>
            <person name="Alioto T."/>
            <person name="Gomez Garrido J."/>
        </authorList>
    </citation>
    <scope>NUCLEOTIDE SEQUENCE</scope>
    <source>
        <strain evidence="1">A484AB</strain>
    </source>
</reference>
<dbReference type="Proteomes" id="UP001152795">
    <property type="component" value="Unassembled WGS sequence"/>
</dbReference>
<evidence type="ECO:0000313" key="1">
    <source>
        <dbReference type="EMBL" id="CAB4024430.1"/>
    </source>
</evidence>
<gene>
    <name evidence="1" type="ORF">PACLA_8A055700</name>
</gene>
<name>A0A7D9L328_PARCT</name>
<dbReference type="EMBL" id="CACRXK020013032">
    <property type="protein sequence ID" value="CAB4024430.1"/>
    <property type="molecule type" value="Genomic_DNA"/>
</dbReference>
<proteinExistence type="predicted"/>
<accession>A0A7D9L328</accession>
<evidence type="ECO:0000313" key="2">
    <source>
        <dbReference type="Proteomes" id="UP001152795"/>
    </source>
</evidence>
<comment type="caution">
    <text evidence="1">The sequence shown here is derived from an EMBL/GenBank/DDBJ whole genome shotgun (WGS) entry which is preliminary data.</text>
</comment>
<dbReference type="AlphaFoldDB" id="A0A7D9L328"/>
<organism evidence="1 2">
    <name type="scientific">Paramuricea clavata</name>
    <name type="common">Red gorgonian</name>
    <name type="synonym">Violescent sea-whip</name>
    <dbReference type="NCBI Taxonomy" id="317549"/>
    <lineage>
        <taxon>Eukaryota</taxon>
        <taxon>Metazoa</taxon>
        <taxon>Cnidaria</taxon>
        <taxon>Anthozoa</taxon>
        <taxon>Octocorallia</taxon>
        <taxon>Malacalcyonacea</taxon>
        <taxon>Plexauridae</taxon>
        <taxon>Paramuricea</taxon>
    </lineage>
</organism>